<protein>
    <recommendedName>
        <fullName evidence="5 6">S-formylglutathione hydrolase</fullName>
        <ecNumber evidence="5 6">3.1.2.12</ecNumber>
    </recommendedName>
</protein>
<comment type="function">
    <text evidence="6">Serine hydrolase involved in the detoxification of formaldehyde.</text>
</comment>
<dbReference type="NCBIfam" id="TIGR02821">
    <property type="entry name" value="fghA_ester_D"/>
    <property type="match status" value="1"/>
</dbReference>
<evidence type="ECO:0000256" key="1">
    <source>
        <dbReference type="ARBA" id="ARBA00005622"/>
    </source>
</evidence>
<dbReference type="EC" id="3.1.2.12" evidence="5 6"/>
<dbReference type="Gene3D" id="3.40.50.1820">
    <property type="entry name" value="alpha/beta hydrolase"/>
    <property type="match status" value="1"/>
</dbReference>
<dbReference type="Pfam" id="PF00756">
    <property type="entry name" value="Esterase"/>
    <property type="match status" value="1"/>
</dbReference>
<reference evidence="7 8" key="1">
    <citation type="submission" date="2020-06" db="EMBL/GenBank/DDBJ databases">
        <title>Draft genome of Uliginosibacterium sp. IMCC34675.</title>
        <authorList>
            <person name="Song J."/>
        </authorList>
    </citation>
    <scope>NUCLEOTIDE SEQUENCE [LARGE SCALE GENOMIC DNA]</scope>
    <source>
        <strain evidence="7 8">IMCC34675</strain>
    </source>
</reference>
<evidence type="ECO:0000256" key="2">
    <source>
        <dbReference type="ARBA" id="ARBA00022487"/>
    </source>
</evidence>
<comment type="similarity">
    <text evidence="1 6">Belongs to the esterase D family.</text>
</comment>
<dbReference type="RefSeq" id="WP_170022637.1">
    <property type="nucleotide sequence ID" value="NZ_JABCSC020000003.1"/>
</dbReference>
<evidence type="ECO:0000313" key="8">
    <source>
        <dbReference type="Proteomes" id="UP000778523"/>
    </source>
</evidence>
<proteinExistence type="inferred from homology"/>
<dbReference type="EMBL" id="JABCSC020000003">
    <property type="protein sequence ID" value="NSL56343.1"/>
    <property type="molecule type" value="Genomic_DNA"/>
</dbReference>
<evidence type="ECO:0000256" key="5">
    <source>
        <dbReference type="NCBIfam" id="TIGR02821"/>
    </source>
</evidence>
<evidence type="ECO:0000256" key="3">
    <source>
        <dbReference type="ARBA" id="ARBA00022801"/>
    </source>
</evidence>
<sequence length="280" mass="31007">MSLENIACNKSFGGWHKRYRHRSSTLACDMVFAIYLPPQAELGKPLPVLYWLSGLTCTDENFMQKAGAMRMAAELGLIIVAPDTSPRGMYVPGDPDGAWDFGHGAGFYLNASQAPWNTHYRMHDYVVHELPALIEASFPASDARSISGHSMGGHGALVCALRNPGRYRSISAFAPISQPTACPWGEKAFSRYLGEDRSTWREWDASLLIAQAEERLPLLVDQGDRDNFLEAQLKPEALQAAARAAGYPLSLRLQAGYDHSYFFIASFIDEHLQFHARALG</sequence>
<keyword evidence="8" id="KW-1185">Reference proteome</keyword>
<dbReference type="SUPFAM" id="SSF53474">
    <property type="entry name" value="alpha/beta-Hydrolases"/>
    <property type="match status" value="1"/>
</dbReference>
<name>A0ABX2IHS7_9RHOO</name>
<dbReference type="InterPro" id="IPR014186">
    <property type="entry name" value="S-formylglutathione_hydrol"/>
</dbReference>
<dbReference type="PANTHER" id="PTHR10061">
    <property type="entry name" value="S-FORMYLGLUTATHIONE HYDROLASE"/>
    <property type="match status" value="1"/>
</dbReference>
<comment type="catalytic activity">
    <reaction evidence="4 6">
        <text>S-formylglutathione + H2O = formate + glutathione + H(+)</text>
        <dbReference type="Rhea" id="RHEA:14961"/>
        <dbReference type="ChEBI" id="CHEBI:15377"/>
        <dbReference type="ChEBI" id="CHEBI:15378"/>
        <dbReference type="ChEBI" id="CHEBI:15740"/>
        <dbReference type="ChEBI" id="CHEBI:57688"/>
        <dbReference type="ChEBI" id="CHEBI:57925"/>
        <dbReference type="EC" id="3.1.2.12"/>
    </reaction>
</comment>
<dbReference type="GO" id="GO:0018738">
    <property type="term" value="F:S-formylglutathione hydrolase activity"/>
    <property type="evidence" value="ECO:0007669"/>
    <property type="project" value="UniProtKB-EC"/>
</dbReference>
<organism evidence="7 8">
    <name type="scientific">Uliginosibacterium aquaticum</name>
    <dbReference type="NCBI Taxonomy" id="2731212"/>
    <lineage>
        <taxon>Bacteria</taxon>
        <taxon>Pseudomonadati</taxon>
        <taxon>Pseudomonadota</taxon>
        <taxon>Betaproteobacteria</taxon>
        <taxon>Rhodocyclales</taxon>
        <taxon>Zoogloeaceae</taxon>
        <taxon>Uliginosibacterium</taxon>
    </lineage>
</organism>
<dbReference type="InterPro" id="IPR029058">
    <property type="entry name" value="AB_hydrolase_fold"/>
</dbReference>
<evidence type="ECO:0000256" key="6">
    <source>
        <dbReference type="RuleBase" id="RU363068"/>
    </source>
</evidence>
<dbReference type="PANTHER" id="PTHR10061:SF1">
    <property type="entry name" value="S-FORMYLGLUTATHIONE HYDROLASE YEIG"/>
    <property type="match status" value="1"/>
</dbReference>
<dbReference type="Proteomes" id="UP000778523">
    <property type="component" value="Unassembled WGS sequence"/>
</dbReference>
<evidence type="ECO:0000313" key="7">
    <source>
        <dbReference type="EMBL" id="NSL56343.1"/>
    </source>
</evidence>
<comment type="caution">
    <text evidence="7">The sequence shown here is derived from an EMBL/GenBank/DDBJ whole genome shotgun (WGS) entry which is preliminary data.</text>
</comment>
<dbReference type="InterPro" id="IPR000801">
    <property type="entry name" value="Esterase-like"/>
</dbReference>
<evidence type="ECO:0000256" key="4">
    <source>
        <dbReference type="ARBA" id="ARBA00047590"/>
    </source>
</evidence>
<accession>A0ABX2IHS7</accession>
<keyword evidence="3 6" id="KW-0378">Hydrolase</keyword>
<keyword evidence="2 6" id="KW-0719">Serine esterase</keyword>
<gene>
    <name evidence="7" type="primary">fghA</name>
    <name evidence="7" type="ORF">HJ583_014995</name>
</gene>